<evidence type="ECO:0000259" key="3">
    <source>
        <dbReference type="Pfam" id="PF07995"/>
    </source>
</evidence>
<accession>A0ABV8SMH5</accession>
<dbReference type="EMBL" id="JBHSDU010000001">
    <property type="protein sequence ID" value="MFC4307674.1"/>
    <property type="molecule type" value="Genomic_DNA"/>
</dbReference>
<feature type="compositionally biased region" description="Low complexity" evidence="1">
    <location>
        <begin position="34"/>
        <end position="52"/>
    </location>
</feature>
<dbReference type="Proteomes" id="UP001595904">
    <property type="component" value="Unassembled WGS sequence"/>
</dbReference>
<evidence type="ECO:0000256" key="2">
    <source>
        <dbReference type="SAM" id="SignalP"/>
    </source>
</evidence>
<sequence>MHPTYKHSSLLKAATLSLLALCAACSREAAPPVADASTPAASASPPTAAGSPLETRPPNGTDFKPAFAGQTRAPGIKSEFPLDISVVAKDLNGAWSFEFLPDQRILVTERQGNLRIVGKDGKVSAPLKGLPKVYFEGQGGLLDVALDPQFATNRTIYWSYAEPRDGGNGTALAKGVISADESSVENVKVLFRQMPTWDSKLHFGSRIVFAPDGKLFLTLGERSLPETRVHSQDLNSHFGKVVRLNPDGSVPSDNPFVGRSDAKPEIWSYGHRNVQAATLDAQGTLWTIEHGPRGGDELNHPQAGLNYGWPVITYGIEYAGPKIGEGITAKEGMEQPVYYWDPVIAPSGMMFYDGALFPEWQGNLFVGGLGSTKLVRLQMQDGKVVGEEWLLQDRGSRIRDVKQGPDGAVYVVTEAADGQLLRIGRKS</sequence>
<evidence type="ECO:0000313" key="5">
    <source>
        <dbReference type="Proteomes" id="UP001595904"/>
    </source>
</evidence>
<dbReference type="InterPro" id="IPR011041">
    <property type="entry name" value="Quinoprot_gluc/sorb_DH_b-prop"/>
</dbReference>
<keyword evidence="4" id="KW-0560">Oxidoreductase</keyword>
<dbReference type="Pfam" id="PF07995">
    <property type="entry name" value="GSDH"/>
    <property type="match status" value="1"/>
</dbReference>
<dbReference type="InterPro" id="IPR012938">
    <property type="entry name" value="Glc/Sorbosone_DH"/>
</dbReference>
<feature type="domain" description="Glucose/Sorbosone dehydrogenase" evidence="3">
    <location>
        <begin position="92"/>
        <end position="422"/>
    </location>
</feature>
<protein>
    <submittedName>
        <fullName evidence="4">PQQ-dependent sugar dehydrogenase</fullName>
        <ecNumber evidence="4">1.1.5.-</ecNumber>
    </submittedName>
</protein>
<dbReference type="SUPFAM" id="SSF50952">
    <property type="entry name" value="Soluble quinoprotein glucose dehydrogenase"/>
    <property type="match status" value="1"/>
</dbReference>
<name>A0ABV8SMH5_9GAMM</name>
<organism evidence="4 5">
    <name type="scientific">Steroidobacter flavus</name>
    <dbReference type="NCBI Taxonomy" id="1842136"/>
    <lineage>
        <taxon>Bacteria</taxon>
        <taxon>Pseudomonadati</taxon>
        <taxon>Pseudomonadota</taxon>
        <taxon>Gammaproteobacteria</taxon>
        <taxon>Steroidobacterales</taxon>
        <taxon>Steroidobacteraceae</taxon>
        <taxon>Steroidobacter</taxon>
    </lineage>
</organism>
<comment type="caution">
    <text evidence="4">The sequence shown here is derived from an EMBL/GenBank/DDBJ whole genome shotgun (WGS) entry which is preliminary data.</text>
</comment>
<dbReference type="GO" id="GO:0016491">
    <property type="term" value="F:oxidoreductase activity"/>
    <property type="evidence" value="ECO:0007669"/>
    <property type="project" value="UniProtKB-KW"/>
</dbReference>
<dbReference type="PANTHER" id="PTHR19328">
    <property type="entry name" value="HEDGEHOG-INTERACTING PROTEIN"/>
    <property type="match status" value="1"/>
</dbReference>
<keyword evidence="2" id="KW-0732">Signal</keyword>
<dbReference type="EC" id="1.1.5.-" evidence="4"/>
<gene>
    <name evidence="4" type="ORF">ACFPN2_01135</name>
</gene>
<evidence type="ECO:0000256" key="1">
    <source>
        <dbReference type="SAM" id="MobiDB-lite"/>
    </source>
</evidence>
<dbReference type="InterPro" id="IPR011042">
    <property type="entry name" value="6-blade_b-propeller_TolB-like"/>
</dbReference>
<dbReference type="PANTHER" id="PTHR19328:SF75">
    <property type="entry name" value="ALDOSE SUGAR DEHYDROGENASE YLII"/>
    <property type="match status" value="1"/>
</dbReference>
<feature type="region of interest" description="Disordered" evidence="1">
    <location>
        <begin position="34"/>
        <end position="66"/>
    </location>
</feature>
<proteinExistence type="predicted"/>
<dbReference type="RefSeq" id="WP_380594140.1">
    <property type="nucleotide sequence ID" value="NZ_JBHSDU010000001.1"/>
</dbReference>
<dbReference type="Gene3D" id="2.120.10.30">
    <property type="entry name" value="TolB, C-terminal domain"/>
    <property type="match status" value="1"/>
</dbReference>
<keyword evidence="5" id="KW-1185">Reference proteome</keyword>
<feature type="signal peptide" evidence="2">
    <location>
        <begin position="1"/>
        <end position="29"/>
    </location>
</feature>
<evidence type="ECO:0000313" key="4">
    <source>
        <dbReference type="EMBL" id="MFC4307674.1"/>
    </source>
</evidence>
<reference evidence="5" key="1">
    <citation type="journal article" date="2019" name="Int. J. Syst. Evol. Microbiol.">
        <title>The Global Catalogue of Microorganisms (GCM) 10K type strain sequencing project: providing services to taxonomists for standard genome sequencing and annotation.</title>
        <authorList>
            <consortium name="The Broad Institute Genomics Platform"/>
            <consortium name="The Broad Institute Genome Sequencing Center for Infectious Disease"/>
            <person name="Wu L."/>
            <person name="Ma J."/>
        </authorList>
    </citation>
    <scope>NUCLEOTIDE SEQUENCE [LARGE SCALE GENOMIC DNA]</scope>
    <source>
        <strain evidence="5">CGMCC 1.10759</strain>
    </source>
</reference>
<feature type="chain" id="PRO_5046673899" evidence="2">
    <location>
        <begin position="30"/>
        <end position="427"/>
    </location>
</feature>